<evidence type="ECO:0000256" key="2">
    <source>
        <dbReference type="ARBA" id="ARBA00008197"/>
    </source>
</evidence>
<keyword evidence="5" id="KW-0812">Transmembrane</keyword>
<sequence length="80" mass="9264">MSLIAKLTLGSSIILSAGIVYYVHYKQNLDRTSLHEGVLRDIERQKRRRAENLYMLQQQIDLSKELKKNQLSVMEDGNNS</sequence>
<evidence type="ECO:0000313" key="6">
    <source>
        <dbReference type="EMBL" id="CAH0111878.1"/>
    </source>
</evidence>
<dbReference type="OrthoDB" id="76305at2759"/>
<keyword evidence="5" id="KW-0472">Membrane</keyword>
<protein>
    <recommendedName>
        <fullName evidence="8">Protein PET117 homolog, mitochondrial</fullName>
    </recommendedName>
</protein>
<keyword evidence="3" id="KW-0809">Transit peptide</keyword>
<dbReference type="InterPro" id="IPR031568">
    <property type="entry name" value="Pet117"/>
</dbReference>
<proteinExistence type="inferred from homology"/>
<comment type="similarity">
    <text evidence="2">Belongs to the PET117 family.</text>
</comment>
<feature type="transmembrane region" description="Helical" evidence="5">
    <location>
        <begin position="7"/>
        <end position="25"/>
    </location>
</feature>
<dbReference type="EMBL" id="CAKKLH010000318">
    <property type="protein sequence ID" value="CAH0111878.1"/>
    <property type="molecule type" value="Genomic_DNA"/>
</dbReference>
<evidence type="ECO:0008006" key="8">
    <source>
        <dbReference type="Google" id="ProtNLM"/>
    </source>
</evidence>
<keyword evidence="4" id="KW-0496">Mitochondrion</keyword>
<reference evidence="6" key="1">
    <citation type="submission" date="2021-11" db="EMBL/GenBank/DDBJ databases">
        <authorList>
            <person name="Schell T."/>
        </authorList>
    </citation>
    <scope>NUCLEOTIDE SEQUENCE</scope>
    <source>
        <strain evidence="6">M5</strain>
    </source>
</reference>
<dbReference type="PANTHER" id="PTHR28163:SF1">
    <property type="entry name" value="PROTEIN PET117 HOMOLOG, MITOCHONDRIAL"/>
    <property type="match status" value="1"/>
</dbReference>
<evidence type="ECO:0000256" key="1">
    <source>
        <dbReference type="ARBA" id="ARBA00004173"/>
    </source>
</evidence>
<name>A0A8J2RZI3_9CRUS</name>
<dbReference type="Proteomes" id="UP000789390">
    <property type="component" value="Unassembled WGS sequence"/>
</dbReference>
<evidence type="ECO:0000256" key="4">
    <source>
        <dbReference type="ARBA" id="ARBA00023128"/>
    </source>
</evidence>
<dbReference type="GO" id="GO:0033617">
    <property type="term" value="P:mitochondrial respiratory chain complex IV assembly"/>
    <property type="evidence" value="ECO:0007669"/>
    <property type="project" value="TreeGrafter"/>
</dbReference>
<dbReference type="Pfam" id="PF15786">
    <property type="entry name" value="PET117"/>
    <property type="match status" value="1"/>
</dbReference>
<evidence type="ECO:0000313" key="7">
    <source>
        <dbReference type="Proteomes" id="UP000789390"/>
    </source>
</evidence>
<comment type="subcellular location">
    <subcellularLocation>
        <location evidence="1">Mitochondrion</location>
    </subcellularLocation>
</comment>
<dbReference type="GO" id="GO:0005739">
    <property type="term" value="C:mitochondrion"/>
    <property type="evidence" value="ECO:0007669"/>
    <property type="project" value="UniProtKB-SubCell"/>
</dbReference>
<evidence type="ECO:0000256" key="3">
    <source>
        <dbReference type="ARBA" id="ARBA00022946"/>
    </source>
</evidence>
<evidence type="ECO:0000256" key="5">
    <source>
        <dbReference type="SAM" id="Phobius"/>
    </source>
</evidence>
<organism evidence="6 7">
    <name type="scientific">Daphnia galeata</name>
    <dbReference type="NCBI Taxonomy" id="27404"/>
    <lineage>
        <taxon>Eukaryota</taxon>
        <taxon>Metazoa</taxon>
        <taxon>Ecdysozoa</taxon>
        <taxon>Arthropoda</taxon>
        <taxon>Crustacea</taxon>
        <taxon>Branchiopoda</taxon>
        <taxon>Diplostraca</taxon>
        <taxon>Cladocera</taxon>
        <taxon>Anomopoda</taxon>
        <taxon>Daphniidae</taxon>
        <taxon>Daphnia</taxon>
    </lineage>
</organism>
<gene>
    <name evidence="6" type="ORF">DGAL_LOCUS15535</name>
</gene>
<keyword evidence="7" id="KW-1185">Reference proteome</keyword>
<comment type="caution">
    <text evidence="6">The sequence shown here is derived from an EMBL/GenBank/DDBJ whole genome shotgun (WGS) entry which is preliminary data.</text>
</comment>
<accession>A0A8J2RZI3</accession>
<dbReference type="AlphaFoldDB" id="A0A8J2RZI3"/>
<dbReference type="PANTHER" id="PTHR28163">
    <property type="entry name" value="PROTEIN PET117 HOMOLOG, MITOCHONDRIAL"/>
    <property type="match status" value="1"/>
</dbReference>
<keyword evidence="5" id="KW-1133">Transmembrane helix</keyword>